<dbReference type="Pfam" id="PF01381">
    <property type="entry name" value="HTH_3"/>
    <property type="match status" value="1"/>
</dbReference>
<name>A0AAV5NS92_9VIBR</name>
<dbReference type="InterPro" id="IPR036286">
    <property type="entry name" value="LexA/Signal_pep-like_sf"/>
</dbReference>
<dbReference type="InterPro" id="IPR039418">
    <property type="entry name" value="LexA-like"/>
</dbReference>
<comment type="caution">
    <text evidence="5">The sequence shown here is derived from an EMBL/GenBank/DDBJ whole genome shotgun (WGS) entry which is preliminary data.</text>
</comment>
<keyword evidence="1" id="KW-0805">Transcription regulation</keyword>
<dbReference type="InterPro" id="IPR015927">
    <property type="entry name" value="Peptidase_S24_S26A/B/C"/>
</dbReference>
<dbReference type="InterPro" id="IPR010982">
    <property type="entry name" value="Lambda_DNA-bd_dom_sf"/>
</dbReference>
<protein>
    <recommendedName>
        <fullName evidence="4">HTH cro/C1-type domain-containing protein</fullName>
    </recommendedName>
</protein>
<reference evidence="6" key="1">
    <citation type="journal article" date="2019" name="Int. J. Syst. Evol. Microbiol.">
        <title>The Global Catalogue of Microorganisms (GCM) 10K type strain sequencing project: providing services to taxonomists for standard genome sequencing and annotation.</title>
        <authorList>
            <consortium name="The Broad Institute Genomics Platform"/>
            <consortium name="The Broad Institute Genome Sequencing Center for Infectious Disease"/>
            <person name="Wu L."/>
            <person name="Ma J."/>
        </authorList>
    </citation>
    <scope>NUCLEOTIDE SEQUENCE [LARGE SCALE GENOMIC DNA]</scope>
    <source>
        <strain evidence="6">NBRC 15640</strain>
    </source>
</reference>
<feature type="domain" description="HTH cro/C1-type" evidence="4">
    <location>
        <begin position="14"/>
        <end position="69"/>
    </location>
</feature>
<accession>A0AAV5NS92</accession>
<gene>
    <name evidence="5" type="ORF">GCM10007932_22470</name>
</gene>
<dbReference type="Pfam" id="PF00717">
    <property type="entry name" value="Peptidase_S24"/>
    <property type="match status" value="1"/>
</dbReference>
<dbReference type="AlphaFoldDB" id="A0AAV5NS92"/>
<dbReference type="GO" id="GO:0003677">
    <property type="term" value="F:DNA binding"/>
    <property type="evidence" value="ECO:0007669"/>
    <property type="project" value="UniProtKB-KW"/>
</dbReference>
<keyword evidence="6" id="KW-1185">Reference proteome</keyword>
<keyword evidence="2" id="KW-0238">DNA-binding</keyword>
<dbReference type="PANTHER" id="PTHR40661">
    <property type="match status" value="1"/>
</dbReference>
<organism evidence="5 6">
    <name type="scientific">Vibrio penaeicida</name>
    <dbReference type="NCBI Taxonomy" id="104609"/>
    <lineage>
        <taxon>Bacteria</taxon>
        <taxon>Pseudomonadati</taxon>
        <taxon>Pseudomonadota</taxon>
        <taxon>Gammaproteobacteria</taxon>
        <taxon>Vibrionales</taxon>
        <taxon>Vibrionaceae</taxon>
        <taxon>Vibrio</taxon>
    </lineage>
</organism>
<dbReference type="Gene3D" id="2.10.109.10">
    <property type="entry name" value="Umud Fragment, subunit A"/>
    <property type="match status" value="1"/>
</dbReference>
<dbReference type="RefSeq" id="WP_126606399.1">
    <property type="nucleotide sequence ID" value="NZ_AP025145.1"/>
</dbReference>
<evidence type="ECO:0000256" key="1">
    <source>
        <dbReference type="ARBA" id="ARBA00023015"/>
    </source>
</evidence>
<sequence length="242" mass="27063">MTKEKKPSGVGNIVRQLRMSQNMTLPELADNIEGYDGGNLSRFERGLQGISEDKLKSIADYFGLTISRLYNMAEIDSVSNQNDSRSDTVNSRNIGNKGILLSANEVEVPFIDIQEISPQCDSLYLDDAEGCKIKLSKPTLNNLGIEPSHIACIKIHGNSMEPALPEDSIIGIDTSSKIIQDGKMYAINHNGMIRVKLLYRLPGNGVRLRSYNFSEYPDENYDNQQSECIRVIGRVFWSSAYF</sequence>
<dbReference type="SUPFAM" id="SSF47413">
    <property type="entry name" value="lambda repressor-like DNA-binding domains"/>
    <property type="match status" value="1"/>
</dbReference>
<evidence type="ECO:0000313" key="5">
    <source>
        <dbReference type="EMBL" id="GLQ72887.1"/>
    </source>
</evidence>
<dbReference type="EMBL" id="BSNX01000022">
    <property type="protein sequence ID" value="GLQ72887.1"/>
    <property type="molecule type" value="Genomic_DNA"/>
</dbReference>
<evidence type="ECO:0000259" key="4">
    <source>
        <dbReference type="PROSITE" id="PS50943"/>
    </source>
</evidence>
<evidence type="ECO:0000256" key="2">
    <source>
        <dbReference type="ARBA" id="ARBA00023125"/>
    </source>
</evidence>
<dbReference type="SUPFAM" id="SSF51306">
    <property type="entry name" value="LexA/Signal peptidase"/>
    <property type="match status" value="1"/>
</dbReference>
<dbReference type="PANTHER" id="PTHR40661:SF2">
    <property type="entry name" value="HTH-TYPE TRANSCRIPTIONAL REGULATOR PRTR"/>
    <property type="match status" value="1"/>
</dbReference>
<dbReference type="CDD" id="cd00093">
    <property type="entry name" value="HTH_XRE"/>
    <property type="match status" value="1"/>
</dbReference>
<dbReference type="Gene3D" id="1.10.260.40">
    <property type="entry name" value="lambda repressor-like DNA-binding domains"/>
    <property type="match status" value="1"/>
</dbReference>
<dbReference type="InterPro" id="IPR001387">
    <property type="entry name" value="Cro/C1-type_HTH"/>
</dbReference>
<dbReference type="CDD" id="cd06529">
    <property type="entry name" value="S24_LexA-like"/>
    <property type="match status" value="1"/>
</dbReference>
<evidence type="ECO:0000313" key="6">
    <source>
        <dbReference type="Proteomes" id="UP001156690"/>
    </source>
</evidence>
<evidence type="ECO:0000256" key="3">
    <source>
        <dbReference type="ARBA" id="ARBA00023163"/>
    </source>
</evidence>
<dbReference type="SMART" id="SM00530">
    <property type="entry name" value="HTH_XRE"/>
    <property type="match status" value="1"/>
</dbReference>
<proteinExistence type="predicted"/>
<dbReference type="PROSITE" id="PS50943">
    <property type="entry name" value="HTH_CROC1"/>
    <property type="match status" value="1"/>
</dbReference>
<keyword evidence="3" id="KW-0804">Transcription</keyword>
<dbReference type="Proteomes" id="UP001156690">
    <property type="component" value="Unassembled WGS sequence"/>
</dbReference>